<organism evidence="2 3">
    <name type="scientific">Umbelopsis ramanniana AG</name>
    <dbReference type="NCBI Taxonomy" id="1314678"/>
    <lineage>
        <taxon>Eukaryota</taxon>
        <taxon>Fungi</taxon>
        <taxon>Fungi incertae sedis</taxon>
        <taxon>Mucoromycota</taxon>
        <taxon>Mucoromycotina</taxon>
        <taxon>Umbelopsidomycetes</taxon>
        <taxon>Umbelopsidales</taxon>
        <taxon>Umbelopsidaceae</taxon>
        <taxon>Umbelopsis</taxon>
    </lineage>
</organism>
<feature type="compositionally biased region" description="Pro residues" evidence="1">
    <location>
        <begin position="109"/>
        <end position="123"/>
    </location>
</feature>
<keyword evidence="3" id="KW-1185">Reference proteome</keyword>
<feature type="compositionally biased region" description="Polar residues" evidence="1">
    <location>
        <begin position="1"/>
        <end position="10"/>
    </location>
</feature>
<dbReference type="AlphaFoldDB" id="A0AAD5HFC5"/>
<proteinExistence type="predicted"/>
<reference evidence="2" key="2">
    <citation type="journal article" date="2022" name="Proc. Natl. Acad. Sci. U.S.A.">
        <title>Diploid-dominant life cycles characterize the early evolution of Fungi.</title>
        <authorList>
            <person name="Amses K.R."/>
            <person name="Simmons D.R."/>
            <person name="Longcore J.E."/>
            <person name="Mondo S.J."/>
            <person name="Seto K."/>
            <person name="Jeronimo G.H."/>
            <person name="Bonds A.E."/>
            <person name="Quandt C.A."/>
            <person name="Davis W.J."/>
            <person name="Chang Y."/>
            <person name="Federici B.A."/>
            <person name="Kuo A."/>
            <person name="LaButti K."/>
            <person name="Pangilinan J."/>
            <person name="Andreopoulos W."/>
            <person name="Tritt A."/>
            <person name="Riley R."/>
            <person name="Hundley H."/>
            <person name="Johnson J."/>
            <person name="Lipzen A."/>
            <person name="Barry K."/>
            <person name="Lang B.F."/>
            <person name="Cuomo C.A."/>
            <person name="Buchler N.E."/>
            <person name="Grigoriev I.V."/>
            <person name="Spatafora J.W."/>
            <person name="Stajich J.E."/>
            <person name="James T.Y."/>
        </authorList>
    </citation>
    <scope>NUCLEOTIDE SEQUENCE</scope>
    <source>
        <strain evidence="2">AG</strain>
    </source>
</reference>
<dbReference type="EMBL" id="MU620901">
    <property type="protein sequence ID" value="KAI8582257.1"/>
    <property type="molecule type" value="Genomic_DNA"/>
</dbReference>
<feature type="compositionally biased region" description="Pro residues" evidence="1">
    <location>
        <begin position="31"/>
        <end position="51"/>
    </location>
</feature>
<sequence length="459" mass="50025">MRPLTVVNTHKGSKKIVSSRRQSLQNKPLPADAPAPSMPSPASPQEQPMPQPQQVGGQPQESQEHSAPQQQHSYGELPYPPPHQQPYSPPPQGYQHYPPAGQGQYPNYQGPPPAGFHPSPPFGSPAQPNQYAYPQGPPQATPTYPQGYQQQSPSPSSPNAPQGYYQQGPPTSVPNPGQGYYQQGPPPPHPGQTSPYGYYQQAPPPPSHSGHPQNQYVQHPKAFYDAYGMPTDELRRYTTAMFNFLDATYAPKNTGAIEQSKIKSFMEQGLGTPRNRNIGYLPPNQMEDFYNHFGIKFTKKLAPPTVANAVNVASKVFKGANFLANALGGGTGFGGGGGSMLGGGMGGSSQAALLIPAIDKDGFNTLVSNLAKRNPNGMFIKLNEVIQKYRLNLPLVERSQLPFAPDSRIVEQFNSYEQIMLMKMQMQLKSTQMMANLAVQGAHNVQQASLPPGYYYTRN</sequence>
<gene>
    <name evidence="2" type="ORF">K450DRAFT_228099</name>
</gene>
<feature type="compositionally biased region" description="Low complexity" evidence="1">
    <location>
        <begin position="174"/>
        <end position="183"/>
    </location>
</feature>
<dbReference type="RefSeq" id="XP_051447261.1">
    <property type="nucleotide sequence ID" value="XM_051586860.1"/>
</dbReference>
<feature type="compositionally biased region" description="Low complexity" evidence="1">
    <location>
        <begin position="124"/>
        <end position="134"/>
    </location>
</feature>
<evidence type="ECO:0000256" key="1">
    <source>
        <dbReference type="SAM" id="MobiDB-lite"/>
    </source>
</evidence>
<feature type="compositionally biased region" description="Pro residues" evidence="1">
    <location>
        <begin position="78"/>
        <end position="92"/>
    </location>
</feature>
<accession>A0AAD5HFC5</accession>
<evidence type="ECO:0000313" key="2">
    <source>
        <dbReference type="EMBL" id="KAI8582257.1"/>
    </source>
</evidence>
<comment type="caution">
    <text evidence="2">The sequence shown here is derived from an EMBL/GenBank/DDBJ whole genome shotgun (WGS) entry which is preliminary data.</text>
</comment>
<feature type="compositionally biased region" description="Low complexity" evidence="1">
    <location>
        <begin position="191"/>
        <end position="201"/>
    </location>
</feature>
<reference evidence="2" key="1">
    <citation type="submission" date="2021-06" db="EMBL/GenBank/DDBJ databases">
        <authorList>
            <consortium name="DOE Joint Genome Institute"/>
            <person name="Mondo S.J."/>
            <person name="Amses K.R."/>
            <person name="Simmons D.R."/>
            <person name="Longcore J.E."/>
            <person name="Seto K."/>
            <person name="Alves G.H."/>
            <person name="Bonds A.E."/>
            <person name="Quandt C.A."/>
            <person name="Davis W.J."/>
            <person name="Chang Y."/>
            <person name="Letcher P.M."/>
            <person name="Powell M.J."/>
            <person name="Kuo A."/>
            <person name="Labutti K."/>
            <person name="Pangilinan J."/>
            <person name="Andreopoulos W."/>
            <person name="Tritt A."/>
            <person name="Riley R."/>
            <person name="Hundley H."/>
            <person name="Johnson J."/>
            <person name="Lipzen A."/>
            <person name="Barry K."/>
            <person name="Berbee M.L."/>
            <person name="Buchler N.E."/>
            <person name="Grigoriev I.V."/>
            <person name="Spatafora J.W."/>
            <person name="Stajich J.E."/>
            <person name="James T.Y."/>
        </authorList>
    </citation>
    <scope>NUCLEOTIDE SEQUENCE</scope>
    <source>
        <strain evidence="2">AG</strain>
    </source>
</reference>
<name>A0AAD5HFC5_UMBRA</name>
<feature type="region of interest" description="Disordered" evidence="1">
    <location>
        <begin position="1"/>
        <end position="215"/>
    </location>
</feature>
<feature type="compositionally biased region" description="Low complexity" evidence="1">
    <location>
        <begin position="52"/>
        <end position="61"/>
    </location>
</feature>
<dbReference type="Proteomes" id="UP001206595">
    <property type="component" value="Unassembled WGS sequence"/>
</dbReference>
<dbReference type="GeneID" id="75912208"/>
<feature type="compositionally biased region" description="Low complexity" evidence="1">
    <location>
        <begin position="141"/>
        <end position="162"/>
    </location>
</feature>
<evidence type="ECO:0000313" key="3">
    <source>
        <dbReference type="Proteomes" id="UP001206595"/>
    </source>
</evidence>
<feature type="compositionally biased region" description="Low complexity" evidence="1">
    <location>
        <begin position="93"/>
        <end position="108"/>
    </location>
</feature>
<protein>
    <submittedName>
        <fullName evidence="2">Uncharacterized protein</fullName>
    </submittedName>
</protein>